<protein>
    <submittedName>
        <fullName evidence="3">Ligand-binding protein SH3</fullName>
    </submittedName>
</protein>
<reference evidence="3 4" key="1">
    <citation type="journal article" date="2018" name="Int. J. Syst. Evol. Microbiol.">
        <title>Pseudooceanicola lipolyticus sp. nov., a marine alphaproteobacterium, reclassification of Oceanicola flagellatus as Pseudooceanicola flagellatus comb. nov. and emended description of the genus Pseudooceanicola.</title>
        <authorList>
            <person name="Huang M.-M."/>
            <person name="Guo L.-L."/>
            <person name="Wu Y.-H."/>
            <person name="Lai Q.-L."/>
            <person name="Shao Z.-Z."/>
            <person name="Wang C.-S."/>
            <person name="Wu M."/>
            <person name="Xu X.-W."/>
        </authorList>
    </citation>
    <scope>NUCLEOTIDE SEQUENCE [LARGE SCALE GENOMIC DNA]</scope>
    <source>
        <strain evidence="3 4">157</strain>
    </source>
</reference>
<comment type="caution">
    <text evidence="3">The sequence shown here is derived from an EMBL/GenBank/DDBJ whole genome shotgun (WGS) entry which is preliminary data.</text>
</comment>
<evidence type="ECO:0000256" key="1">
    <source>
        <dbReference type="SAM" id="MobiDB-lite"/>
    </source>
</evidence>
<dbReference type="SMART" id="SM00287">
    <property type="entry name" value="SH3b"/>
    <property type="match status" value="1"/>
</dbReference>
<evidence type="ECO:0000313" key="4">
    <source>
        <dbReference type="Proteomes" id="UP000231553"/>
    </source>
</evidence>
<dbReference type="AlphaFoldDB" id="A0A2M8IYX5"/>
<name>A0A2M8IYX5_9RHOB</name>
<dbReference type="Pfam" id="PF08239">
    <property type="entry name" value="SH3_3"/>
    <property type="match status" value="1"/>
</dbReference>
<accession>A0A2M8IYX5</accession>
<proteinExistence type="predicted"/>
<sequence length="214" mass="23113">MPRYVFLSFLFMGWAFYELSGGADFKPAPRPAVTAQATPEPARPEPPITPAITAALTPQPVRPQRPQGREALVTAASVTEGAVYRRAQAEANIAEIRATLQQGLPVFPDTQPGESVQVASLADLAATPPSDEPDLPEVTAVRPAPVAEADLREVVATRVNMRAGPSLDDDIIDRLERGHQVEILENNGKGWLRLRSLPDDRVGWIAERLVSAAN</sequence>
<gene>
    <name evidence="3" type="ORF">CVM52_15680</name>
</gene>
<dbReference type="Proteomes" id="UP000231553">
    <property type="component" value="Unassembled WGS sequence"/>
</dbReference>
<dbReference type="OrthoDB" id="7433551at2"/>
<dbReference type="RefSeq" id="WP_100163424.1">
    <property type="nucleotide sequence ID" value="NZ_PGTB01000074.1"/>
</dbReference>
<organism evidence="3 4">
    <name type="scientific">Pseudooceanicola lipolyticus</name>
    <dbReference type="NCBI Taxonomy" id="2029104"/>
    <lineage>
        <taxon>Bacteria</taxon>
        <taxon>Pseudomonadati</taxon>
        <taxon>Pseudomonadota</taxon>
        <taxon>Alphaproteobacteria</taxon>
        <taxon>Rhodobacterales</taxon>
        <taxon>Paracoccaceae</taxon>
        <taxon>Pseudooceanicola</taxon>
    </lineage>
</organism>
<dbReference type="Gene3D" id="2.30.30.40">
    <property type="entry name" value="SH3 Domains"/>
    <property type="match status" value="1"/>
</dbReference>
<dbReference type="EMBL" id="PGTB01000074">
    <property type="protein sequence ID" value="PJE35740.1"/>
    <property type="molecule type" value="Genomic_DNA"/>
</dbReference>
<evidence type="ECO:0000259" key="2">
    <source>
        <dbReference type="SMART" id="SM00287"/>
    </source>
</evidence>
<feature type="region of interest" description="Disordered" evidence="1">
    <location>
        <begin position="30"/>
        <end position="49"/>
    </location>
</feature>
<dbReference type="InterPro" id="IPR003646">
    <property type="entry name" value="SH3-like_bac-type"/>
</dbReference>
<keyword evidence="4" id="KW-1185">Reference proteome</keyword>
<feature type="domain" description="SH3b" evidence="2">
    <location>
        <begin position="149"/>
        <end position="213"/>
    </location>
</feature>
<evidence type="ECO:0000313" key="3">
    <source>
        <dbReference type="EMBL" id="PJE35740.1"/>
    </source>
</evidence>